<dbReference type="EMBL" id="OC320206">
    <property type="protein sequence ID" value="CAD7407528.1"/>
    <property type="molecule type" value="Genomic_DNA"/>
</dbReference>
<evidence type="ECO:0000256" key="4">
    <source>
        <dbReference type="ARBA" id="ARBA00022452"/>
    </source>
</evidence>
<feature type="compositionally biased region" description="Polar residues" evidence="11">
    <location>
        <begin position="1"/>
        <end position="14"/>
    </location>
</feature>
<evidence type="ECO:0000256" key="3">
    <source>
        <dbReference type="ARBA" id="ARBA00022448"/>
    </source>
</evidence>
<evidence type="ECO:0000256" key="9">
    <source>
        <dbReference type="ARBA" id="ARBA00023128"/>
    </source>
</evidence>
<dbReference type="GO" id="GO:0046930">
    <property type="term" value="C:pore complex"/>
    <property type="evidence" value="ECO:0007669"/>
    <property type="project" value="UniProtKB-KW"/>
</dbReference>
<accession>A0A7R9D6Q5</accession>
<proteinExistence type="inferred from homology"/>
<keyword evidence="6" id="KW-1000">Mitochondrion outer membrane</keyword>
<keyword evidence="4" id="KW-1134">Transmembrane beta strand</keyword>
<dbReference type="FunFam" id="2.40.160.10:FF:000001">
    <property type="entry name" value="Voltage-dependent anion-selective channel protein 2"/>
    <property type="match status" value="1"/>
</dbReference>
<keyword evidence="5" id="KW-0812">Transmembrane</keyword>
<feature type="region of interest" description="Disordered" evidence="11">
    <location>
        <begin position="1"/>
        <end position="28"/>
    </location>
</feature>
<evidence type="ECO:0000256" key="6">
    <source>
        <dbReference type="ARBA" id="ARBA00022787"/>
    </source>
</evidence>
<comment type="similarity">
    <text evidence="2">Belongs to the eukaryotic mitochondrial porin family.</text>
</comment>
<evidence type="ECO:0000256" key="8">
    <source>
        <dbReference type="ARBA" id="ARBA00023114"/>
    </source>
</evidence>
<dbReference type="Gene3D" id="2.40.160.10">
    <property type="entry name" value="Porin"/>
    <property type="match status" value="1"/>
</dbReference>
<dbReference type="InterPro" id="IPR027246">
    <property type="entry name" value="Porin_Euk/Tom40"/>
</dbReference>
<gene>
    <name evidence="12" type="ORF">TCEB3V08_LOCUS9057</name>
</gene>
<evidence type="ECO:0000256" key="5">
    <source>
        <dbReference type="ARBA" id="ARBA00022692"/>
    </source>
</evidence>
<keyword evidence="7" id="KW-0406">Ion transport</keyword>
<keyword evidence="10" id="KW-0472">Membrane</keyword>
<dbReference type="AlphaFoldDB" id="A0A7R9D6Q5"/>
<evidence type="ECO:0008006" key="13">
    <source>
        <dbReference type="Google" id="ProtNLM"/>
    </source>
</evidence>
<reference evidence="12" key="1">
    <citation type="submission" date="2020-11" db="EMBL/GenBank/DDBJ databases">
        <authorList>
            <person name="Tran Van P."/>
        </authorList>
    </citation>
    <scope>NUCLEOTIDE SEQUENCE</scope>
</reference>
<name>A0A7R9D6Q5_TIMCR</name>
<keyword evidence="8" id="KW-0626">Porin</keyword>
<dbReference type="GO" id="GO:0008308">
    <property type="term" value="F:voltage-gated monoatomic anion channel activity"/>
    <property type="evidence" value="ECO:0007669"/>
    <property type="project" value="InterPro"/>
</dbReference>
<evidence type="ECO:0000256" key="7">
    <source>
        <dbReference type="ARBA" id="ARBA00023065"/>
    </source>
</evidence>
<evidence type="ECO:0000256" key="2">
    <source>
        <dbReference type="ARBA" id="ARBA00007780"/>
    </source>
</evidence>
<dbReference type="CDD" id="cd07306">
    <property type="entry name" value="Porin3_VDAC"/>
    <property type="match status" value="1"/>
</dbReference>
<feature type="compositionally biased region" description="Basic and acidic residues" evidence="11">
    <location>
        <begin position="15"/>
        <end position="28"/>
    </location>
</feature>
<evidence type="ECO:0000256" key="1">
    <source>
        <dbReference type="ARBA" id="ARBA00004294"/>
    </source>
</evidence>
<dbReference type="PRINTS" id="PR00185">
    <property type="entry name" value="EUKARYTPORIN"/>
</dbReference>
<keyword evidence="9" id="KW-0496">Mitochondrion</keyword>
<sequence length="406" mass="44664">MANNDNQDQNNHKTQNCDEPLRMETKVESMEPRTEIRFMEYDEACIKKRKWFDRLGLSGKNGEQRKSEGQKTAEPVPSQRLVLIVSIKSDGCRSHDLTYDYVKVDPASLYTSPVCRLGSDKAMLMGPPSYPDLGKNARDVFGKGYHFGLLKLDLKTKTKSNVEFSSGGVSNQDSGKVFGSLETKYRVKEYGLTFSEKWNTDNTLATEIAIQDQIAQGLKLSFDTTFAPQTGSKTGRIKSAFQNDSVALNCDVDLNLSGPIVQASAVLGYNGWLAGYQSKFDSQRSKITQNNVALGYSTGDFILHTNVNDGQEFGGSIYQRVSPKLETGIQLAWTAGSNDTRFGIGAKYDLDKDAAVRAKVNNASQIGLGYQQKLREGITLTLSALIDGKNFNQGGHKIGVALELEA</sequence>
<evidence type="ECO:0000313" key="12">
    <source>
        <dbReference type="EMBL" id="CAD7407528.1"/>
    </source>
</evidence>
<dbReference type="InterPro" id="IPR023614">
    <property type="entry name" value="Porin_dom_sf"/>
</dbReference>
<evidence type="ECO:0000256" key="10">
    <source>
        <dbReference type="ARBA" id="ARBA00023136"/>
    </source>
</evidence>
<dbReference type="Pfam" id="PF01459">
    <property type="entry name" value="Porin_3"/>
    <property type="match status" value="1"/>
</dbReference>
<dbReference type="PANTHER" id="PTHR11743:SF70">
    <property type="entry name" value="GH26960P-RELATED"/>
    <property type="match status" value="1"/>
</dbReference>
<keyword evidence="3" id="KW-0813">Transport</keyword>
<evidence type="ECO:0000256" key="11">
    <source>
        <dbReference type="SAM" id="MobiDB-lite"/>
    </source>
</evidence>
<dbReference type="PANTHER" id="PTHR11743">
    <property type="entry name" value="VOLTAGE-DEPENDENT ANION-SELECTIVE CHANNEL"/>
    <property type="match status" value="1"/>
</dbReference>
<protein>
    <recommendedName>
        <fullName evidence="13">Voltage-dependent anion-selective channel</fullName>
    </recommendedName>
</protein>
<dbReference type="GO" id="GO:0005741">
    <property type="term" value="C:mitochondrial outer membrane"/>
    <property type="evidence" value="ECO:0007669"/>
    <property type="project" value="UniProtKB-SubCell"/>
</dbReference>
<dbReference type="GO" id="GO:0015288">
    <property type="term" value="F:porin activity"/>
    <property type="evidence" value="ECO:0007669"/>
    <property type="project" value="UniProtKB-KW"/>
</dbReference>
<dbReference type="InterPro" id="IPR001925">
    <property type="entry name" value="Porin_Euk"/>
</dbReference>
<comment type="subcellular location">
    <subcellularLocation>
        <location evidence="1">Mitochondrion outer membrane</location>
    </subcellularLocation>
</comment>
<organism evidence="12">
    <name type="scientific">Timema cristinae</name>
    <name type="common">Walking stick</name>
    <dbReference type="NCBI Taxonomy" id="61476"/>
    <lineage>
        <taxon>Eukaryota</taxon>
        <taxon>Metazoa</taxon>
        <taxon>Ecdysozoa</taxon>
        <taxon>Arthropoda</taxon>
        <taxon>Hexapoda</taxon>
        <taxon>Insecta</taxon>
        <taxon>Pterygota</taxon>
        <taxon>Neoptera</taxon>
        <taxon>Polyneoptera</taxon>
        <taxon>Phasmatodea</taxon>
        <taxon>Timematodea</taxon>
        <taxon>Timematoidea</taxon>
        <taxon>Timematidae</taxon>
        <taxon>Timema</taxon>
    </lineage>
</organism>